<keyword evidence="7 14" id="KW-0256">Endoplasmic reticulum</keyword>
<dbReference type="Gene3D" id="3.40.30.10">
    <property type="entry name" value="Glutaredoxin"/>
    <property type="match status" value="1"/>
</dbReference>
<dbReference type="EMBL" id="PJQM01000339">
    <property type="protein sequence ID" value="RCI05635.1"/>
    <property type="molecule type" value="Genomic_DNA"/>
</dbReference>
<dbReference type="Pfam" id="PF00462">
    <property type="entry name" value="Glutaredoxin"/>
    <property type="match status" value="1"/>
</dbReference>
<organism evidence="17 18">
    <name type="scientific">Rhizopus stolonifer</name>
    <name type="common">Rhizopus nigricans</name>
    <dbReference type="NCBI Taxonomy" id="4846"/>
    <lineage>
        <taxon>Eukaryota</taxon>
        <taxon>Fungi</taxon>
        <taxon>Fungi incertae sedis</taxon>
        <taxon>Mucoromycota</taxon>
        <taxon>Mucoromycotina</taxon>
        <taxon>Mucoromycetes</taxon>
        <taxon>Mucorales</taxon>
        <taxon>Mucorineae</taxon>
        <taxon>Rhizopodaceae</taxon>
        <taxon>Rhizopus</taxon>
    </lineage>
</organism>
<dbReference type="InterPro" id="IPR014025">
    <property type="entry name" value="Glutaredoxin_subgr"/>
</dbReference>
<keyword evidence="5" id="KW-0808">Transferase</keyword>
<feature type="chain" id="PRO_5017066647" description="Mannosyltransferase" evidence="15">
    <location>
        <begin position="19"/>
        <end position="596"/>
    </location>
</feature>
<feature type="transmembrane region" description="Helical" evidence="14">
    <location>
        <begin position="170"/>
        <end position="191"/>
    </location>
</feature>
<keyword evidence="15" id="KW-0732">Signal</keyword>
<dbReference type="GO" id="GO:0016491">
    <property type="term" value="F:oxidoreductase activity"/>
    <property type="evidence" value="ECO:0007669"/>
    <property type="project" value="UniProtKB-ARBA"/>
</dbReference>
<keyword evidence="8 14" id="KW-1133">Transmembrane helix</keyword>
<dbReference type="OrthoDB" id="19039at2759"/>
<keyword evidence="18" id="KW-1185">Reference proteome</keyword>
<evidence type="ECO:0000313" key="17">
    <source>
        <dbReference type="EMBL" id="RCI05635.1"/>
    </source>
</evidence>
<dbReference type="PRINTS" id="PR00160">
    <property type="entry name" value="GLUTAREDOXIN"/>
</dbReference>
<dbReference type="InterPro" id="IPR011767">
    <property type="entry name" value="GLR_AS"/>
</dbReference>
<evidence type="ECO:0000259" key="16">
    <source>
        <dbReference type="Pfam" id="PF00462"/>
    </source>
</evidence>
<dbReference type="PROSITE" id="PS00195">
    <property type="entry name" value="GLUTAREDOXIN_1"/>
    <property type="match status" value="1"/>
</dbReference>
<feature type="transmembrane region" description="Helical" evidence="14">
    <location>
        <begin position="255"/>
        <end position="279"/>
    </location>
</feature>
<reference evidence="17 18" key="1">
    <citation type="journal article" date="2018" name="G3 (Bethesda)">
        <title>Phylogenetic and Phylogenomic Definition of Rhizopus Species.</title>
        <authorList>
            <person name="Gryganskyi A.P."/>
            <person name="Golan J."/>
            <person name="Dolatabadi S."/>
            <person name="Mondo S."/>
            <person name="Robb S."/>
            <person name="Idnurm A."/>
            <person name="Muszewska A."/>
            <person name="Steczkiewicz K."/>
            <person name="Masonjones S."/>
            <person name="Liao H.L."/>
            <person name="Gajdeczka M.T."/>
            <person name="Anike F."/>
            <person name="Vuek A."/>
            <person name="Anishchenko I.M."/>
            <person name="Voigt K."/>
            <person name="de Hoog G.S."/>
            <person name="Smith M.E."/>
            <person name="Heitman J."/>
            <person name="Vilgalys R."/>
            <person name="Stajich J.E."/>
        </authorList>
    </citation>
    <scope>NUCLEOTIDE SEQUENCE [LARGE SCALE GENOMIC DNA]</scope>
    <source>
        <strain evidence="17 18">LSU 92-RS-03</strain>
    </source>
</reference>
<feature type="signal peptide" evidence="15">
    <location>
        <begin position="1"/>
        <end position="18"/>
    </location>
</feature>
<keyword evidence="4 14" id="KW-0328">Glycosyltransferase</keyword>
<dbReference type="CDD" id="cd03419">
    <property type="entry name" value="GRX_GRXh_1_2_like"/>
    <property type="match status" value="1"/>
</dbReference>
<evidence type="ECO:0000256" key="4">
    <source>
        <dbReference type="ARBA" id="ARBA00022676"/>
    </source>
</evidence>
<dbReference type="GO" id="GO:0005789">
    <property type="term" value="C:endoplasmic reticulum membrane"/>
    <property type="evidence" value="ECO:0007669"/>
    <property type="project" value="UniProtKB-SubCell"/>
</dbReference>
<evidence type="ECO:0000256" key="10">
    <source>
        <dbReference type="ARBA" id="ARBA00023157"/>
    </source>
</evidence>
<dbReference type="InterPro" id="IPR036249">
    <property type="entry name" value="Thioredoxin-like_sf"/>
</dbReference>
<protein>
    <recommendedName>
        <fullName evidence="14">Mannosyltransferase</fullName>
        <ecNumber evidence="14">2.4.1.-</ecNumber>
    </recommendedName>
</protein>
<dbReference type="PROSITE" id="PS51354">
    <property type="entry name" value="GLUTAREDOXIN_2"/>
    <property type="match status" value="1"/>
</dbReference>
<evidence type="ECO:0000256" key="11">
    <source>
        <dbReference type="ARBA" id="ARBA00023284"/>
    </source>
</evidence>
<gene>
    <name evidence="17" type="ORF">CU098_013255</name>
</gene>
<evidence type="ECO:0000256" key="6">
    <source>
        <dbReference type="ARBA" id="ARBA00022692"/>
    </source>
</evidence>
<dbReference type="Proteomes" id="UP000253551">
    <property type="component" value="Unassembled WGS sequence"/>
</dbReference>
<feature type="transmembrane region" description="Helical" evidence="14">
    <location>
        <begin position="203"/>
        <end position="222"/>
    </location>
</feature>
<dbReference type="SUPFAM" id="SSF52833">
    <property type="entry name" value="Thioredoxin-like"/>
    <property type="match status" value="1"/>
</dbReference>
<comment type="caution">
    <text evidence="17">The sequence shown here is derived from an EMBL/GenBank/DDBJ whole genome shotgun (WGS) entry which is preliminary data.</text>
</comment>
<comment type="function">
    <text evidence="12">Mannosyltransferase that operates in the biosynthetic pathway of dolichol-linked oligosaccharides, the glycan precursors employed in protein asparagine (N)-glycosylation. The assembly of dolichol-linked oligosaccharides begins on the cytosolic side of the endoplasmic reticulum membrane and finishes in its lumen. The sequential addition of sugars to dolichol pyrophosphate produces dolichol-linked oligosaccharides containing fourteen sugars, including two GlcNAcs, nine mannoses and three glucoses. Once assembled, the oligosaccharide is transferred from the lipid to nascent proteins by oligosaccharyltransferases. In the lumen of the endoplasmic reticulum, adds the eighth mannose residue in an alpha-1,6 linkage onto Man(7)GlcNAc(2)-PP-dolichol to produce Man(8)GlcNAc(2)-PP-dolichol.</text>
</comment>
<feature type="domain" description="Glutaredoxin" evidence="16">
    <location>
        <begin position="512"/>
        <end position="572"/>
    </location>
</feature>
<evidence type="ECO:0000313" key="18">
    <source>
        <dbReference type="Proteomes" id="UP000253551"/>
    </source>
</evidence>
<dbReference type="Pfam" id="PF03901">
    <property type="entry name" value="Glyco_transf_22"/>
    <property type="match status" value="1"/>
</dbReference>
<dbReference type="GO" id="GO:0052917">
    <property type="term" value="F:dol-P-Man:Man(7)GlcNAc(2)-PP-Dol alpha-1,6-mannosyltransferase activity"/>
    <property type="evidence" value="ECO:0007669"/>
    <property type="project" value="UniProtKB-EC"/>
</dbReference>
<dbReference type="STRING" id="4846.A0A367KTW7"/>
<proteinExistence type="inferred from homology"/>
<dbReference type="EC" id="2.4.1.-" evidence="14"/>
<evidence type="ECO:0000256" key="5">
    <source>
        <dbReference type="ARBA" id="ARBA00022679"/>
    </source>
</evidence>
<dbReference type="PANTHER" id="PTHR22760">
    <property type="entry name" value="GLYCOSYLTRANSFERASE"/>
    <property type="match status" value="1"/>
</dbReference>
<feature type="transmembrane region" description="Helical" evidence="14">
    <location>
        <begin position="341"/>
        <end position="361"/>
    </location>
</feature>
<accession>A0A367KTW7</accession>
<feature type="transmembrane region" description="Helical" evidence="14">
    <location>
        <begin position="113"/>
        <end position="131"/>
    </location>
</feature>
<evidence type="ECO:0000256" key="14">
    <source>
        <dbReference type="RuleBase" id="RU363075"/>
    </source>
</evidence>
<dbReference type="UniPathway" id="UPA00378"/>
<dbReference type="PANTHER" id="PTHR22760:SF1">
    <property type="entry name" value="DOL-P-MAN:MAN(7)GLCNAC(2)-PP-DOL ALPHA-1,6-MANNOSYLTRANSFERASE"/>
    <property type="match status" value="1"/>
</dbReference>
<dbReference type="GO" id="GO:0006487">
    <property type="term" value="P:protein N-linked glycosylation"/>
    <property type="evidence" value="ECO:0007669"/>
    <property type="project" value="TreeGrafter"/>
</dbReference>
<name>A0A367KTW7_RHIST</name>
<evidence type="ECO:0000256" key="8">
    <source>
        <dbReference type="ARBA" id="ARBA00022989"/>
    </source>
</evidence>
<comment type="subcellular location">
    <subcellularLocation>
        <location evidence="1 14">Endoplasmic reticulum membrane</location>
        <topology evidence="1 14">Multi-pass membrane protein</topology>
    </subcellularLocation>
</comment>
<keyword evidence="10" id="KW-1015">Disulfide bond</keyword>
<feature type="transmembrane region" description="Helical" evidence="14">
    <location>
        <begin position="308"/>
        <end position="329"/>
    </location>
</feature>
<comment type="catalytic activity">
    <reaction evidence="13">
        <text>an alpha-D-Man-(1-&gt;2)-alpha-D-Man-(1-&gt;2)-alpha-D-Man-(1-&gt;3)-[alpha-D-Man-(1-&gt;2)-alpha-D-Man-(1-&gt;3)-alpha-D-Man-(1-&gt;6)]-beta-D-Man-(1-&gt;4)-beta-D-GlcNAc-(1-&gt;4)-alpha-D-GlcNAc-diphospho-di-trans,poly-cis-dolichol + a di-trans,poly-cis-dolichyl beta-D-mannosyl phosphate = an alpha-D-Man-(1-&gt;2)-alpha-D-Man-(1-&gt;2)-alpha-D-Man-(1-&gt;3)-[alpha-D-Man-(1-&gt;2)-alpha-D-Man-(1-&gt;3)-[alpha-D-Man-(1-&gt;6)]-alpha-D-Man-(1-&gt;6)]-beta-D-Man-(1-&gt;4)-beta-D-GlcNAc-(1-&gt;4)-alpha-D-GlcNAc-diphospho-di-trans,poly-cis-dolichol + a di-trans,poly-cis-dolichyl phosphate + H(+)</text>
        <dbReference type="Rhea" id="RHEA:29535"/>
        <dbReference type="Rhea" id="RHEA-COMP:19498"/>
        <dbReference type="Rhea" id="RHEA-COMP:19501"/>
        <dbReference type="Rhea" id="RHEA-COMP:19518"/>
        <dbReference type="Rhea" id="RHEA-COMP:19519"/>
        <dbReference type="ChEBI" id="CHEBI:15378"/>
        <dbReference type="ChEBI" id="CHEBI:57683"/>
        <dbReference type="ChEBI" id="CHEBI:58211"/>
        <dbReference type="ChEBI" id="CHEBI:132517"/>
        <dbReference type="ChEBI" id="CHEBI:132519"/>
        <dbReference type="EC" id="2.4.1.260"/>
    </reaction>
    <physiologicalReaction direction="left-to-right" evidence="13">
        <dbReference type="Rhea" id="RHEA:29536"/>
    </physiologicalReaction>
</comment>
<evidence type="ECO:0000256" key="9">
    <source>
        <dbReference type="ARBA" id="ARBA00023136"/>
    </source>
</evidence>
<evidence type="ECO:0000256" key="7">
    <source>
        <dbReference type="ARBA" id="ARBA00022824"/>
    </source>
</evidence>
<evidence type="ECO:0000256" key="2">
    <source>
        <dbReference type="ARBA" id="ARBA00004922"/>
    </source>
</evidence>
<keyword evidence="9 14" id="KW-0472">Membrane</keyword>
<evidence type="ECO:0000256" key="1">
    <source>
        <dbReference type="ARBA" id="ARBA00004477"/>
    </source>
</evidence>
<comment type="pathway">
    <text evidence="2">Protein modification; protein glycosylation.</text>
</comment>
<comment type="similarity">
    <text evidence="3 14">Belongs to the glycosyltransferase 22 family.</text>
</comment>
<evidence type="ECO:0000256" key="12">
    <source>
        <dbReference type="ARBA" id="ARBA00044721"/>
    </source>
</evidence>
<feature type="transmembrane region" description="Helical" evidence="14">
    <location>
        <begin position="286"/>
        <end position="302"/>
    </location>
</feature>
<keyword evidence="6 14" id="KW-0812">Transmembrane</keyword>
<evidence type="ECO:0000256" key="3">
    <source>
        <dbReference type="ARBA" id="ARBA00007063"/>
    </source>
</evidence>
<evidence type="ECO:0000256" key="15">
    <source>
        <dbReference type="SAM" id="SignalP"/>
    </source>
</evidence>
<evidence type="ECO:0000256" key="13">
    <source>
        <dbReference type="ARBA" id="ARBA00048899"/>
    </source>
</evidence>
<dbReference type="InterPro" id="IPR005599">
    <property type="entry name" value="GPI_mannosylTrfase"/>
</dbReference>
<dbReference type="AlphaFoldDB" id="A0A367KTW7"/>
<dbReference type="InterPro" id="IPR002109">
    <property type="entry name" value="Glutaredoxin"/>
</dbReference>
<keyword evidence="11" id="KW-0676">Redox-active center</keyword>
<sequence length="596" mass="68059">MKLVLGALLALMVLEIYYAPFTKVEESFNIQATHDILNHVKHYDHLEFPGVVPRTFVGATILSALCWPLTKIFASITLFDQQILIRTTLAVTVVLSLGQFAKGIRTLFSKNTAIVTIVLILCQFHLVFWSSRTLPNTLALPLVHVGMSHWFKSIAQTSERIHHLKQMCRYLTFAGIVFRFEVGILLVILVITEWSISRFNLISVVKTVLFTSLLSLITTVPLDSYLWNQWLWPEGMVFYFNAILNKSSEWGTLPFYAYFVFFLPRLLLISYPLTVTAFLQNPRARRILYPMVVYVLVFSLLPHKEWRFIMYTIPVFTTAAATQINELLIHQRRSLIGRLGLLVVAGGALASLFTSLIMFRISSLNYPGGQALKSLHSIEKNASFVSVHMDVETAMTGASLFGQTNKNWKYSKNEAHNTEDDFIEAQYTHILTATPEKFNDSLFEVIHTTYGIGSIQIILPNKFSQVEEPKVEVLNLFGLVRLQLFLTPKIYLLRAAYPQDVLVQVMLRKYPIVLYSKTYCPYCKRAKQLIAKYSKGIKIIEVDLEKNGREIQLALHRISGQYTFPNLFIRGQSLGGFDSLSELDRRGQLTKTFLEQ</sequence>